<evidence type="ECO:0000313" key="2">
    <source>
        <dbReference type="Proteomes" id="UP000288429"/>
    </source>
</evidence>
<evidence type="ECO:0000313" key="1">
    <source>
        <dbReference type="EMBL" id="RSM12438.1"/>
    </source>
</evidence>
<dbReference type="EMBL" id="NIZV01000070">
    <property type="protein sequence ID" value="RSM12438.1"/>
    <property type="molecule type" value="Genomic_DNA"/>
</dbReference>
<reference evidence="1 2" key="1">
    <citation type="submission" date="2017-06" db="EMBL/GenBank/DDBJ databases">
        <title>Cmopartive genomic analysis of Ambrosia Fusariam Clade fungi.</title>
        <authorList>
            <person name="Stajich J.E."/>
            <person name="Carrillo J."/>
            <person name="Kijimoto T."/>
            <person name="Eskalen A."/>
            <person name="O'Donnell K."/>
            <person name="Kasson M."/>
        </authorList>
    </citation>
    <scope>NUCLEOTIDE SEQUENCE [LARGE SCALE GENOMIC DNA]</scope>
    <source>
        <strain evidence="1 2">NRRL 20438</strain>
    </source>
</reference>
<comment type="caution">
    <text evidence="1">The sequence shown here is derived from an EMBL/GenBank/DDBJ whole genome shotgun (WGS) entry which is preliminary data.</text>
</comment>
<sequence>MSSSNDQPPTRILHELRHFISSLCVPAPRQRGIFPKPTFGHIQLPPYRLANPNLMKEICDAIPPMDDARHLQPLFVLPDAGMGILDRGTGDKLTRHPLSPEIMAFSDLLIALRASRKEAGSSLQAWKGSDDPRTWHQSGIMPRRAFVVIHLDSQVSADSALAQIALVQWAFDVAIDTQYCIRILTMSTEGVRNVVPDLAKLRSPDIAIPELNLIALGVSMFK</sequence>
<dbReference type="AlphaFoldDB" id="A0A428UDR5"/>
<protein>
    <submittedName>
        <fullName evidence="1">Uncharacterized protein</fullName>
    </submittedName>
</protein>
<keyword evidence="2" id="KW-1185">Reference proteome</keyword>
<feature type="non-terminal residue" evidence="1">
    <location>
        <position position="222"/>
    </location>
</feature>
<dbReference type="Proteomes" id="UP000288429">
    <property type="component" value="Unassembled WGS sequence"/>
</dbReference>
<organism evidence="1 2">
    <name type="scientific">Fusarium ambrosium</name>
    <dbReference type="NCBI Taxonomy" id="131363"/>
    <lineage>
        <taxon>Eukaryota</taxon>
        <taxon>Fungi</taxon>
        <taxon>Dikarya</taxon>
        <taxon>Ascomycota</taxon>
        <taxon>Pezizomycotina</taxon>
        <taxon>Sordariomycetes</taxon>
        <taxon>Hypocreomycetidae</taxon>
        <taxon>Hypocreales</taxon>
        <taxon>Nectriaceae</taxon>
        <taxon>Fusarium</taxon>
        <taxon>Fusarium solani species complex</taxon>
    </lineage>
</organism>
<accession>A0A428UDR5</accession>
<proteinExistence type="predicted"/>
<gene>
    <name evidence="1" type="ORF">CDV31_006279</name>
</gene>
<name>A0A428UDR5_9HYPO</name>